<reference evidence="2 3" key="1">
    <citation type="journal article" date="2016" name="Mol. Biol. Evol.">
        <title>Comparative Genomics of Early-Diverging Mushroom-Forming Fungi Provides Insights into the Origins of Lignocellulose Decay Capabilities.</title>
        <authorList>
            <person name="Nagy L.G."/>
            <person name="Riley R."/>
            <person name="Tritt A."/>
            <person name="Adam C."/>
            <person name="Daum C."/>
            <person name="Floudas D."/>
            <person name="Sun H."/>
            <person name="Yadav J.S."/>
            <person name="Pangilinan J."/>
            <person name="Larsson K.H."/>
            <person name="Matsuura K."/>
            <person name="Barry K."/>
            <person name="Labutti K."/>
            <person name="Kuo R."/>
            <person name="Ohm R.A."/>
            <person name="Bhattacharya S.S."/>
            <person name="Shirouzu T."/>
            <person name="Yoshinaga Y."/>
            <person name="Martin F.M."/>
            <person name="Grigoriev I.V."/>
            <person name="Hibbett D.S."/>
        </authorList>
    </citation>
    <scope>NUCLEOTIDE SEQUENCE [LARGE SCALE GENOMIC DNA]</scope>
    <source>
        <strain evidence="2 3">CBS 109695</strain>
    </source>
</reference>
<dbReference type="EMBL" id="KV417576">
    <property type="protein sequence ID" value="KZP18052.1"/>
    <property type="molecule type" value="Genomic_DNA"/>
</dbReference>
<evidence type="ECO:0000313" key="2">
    <source>
        <dbReference type="EMBL" id="KZP18052.1"/>
    </source>
</evidence>
<keyword evidence="3" id="KW-1185">Reference proteome</keyword>
<name>A0A166GQ27_9AGAM</name>
<dbReference type="AlphaFoldDB" id="A0A166GQ27"/>
<evidence type="ECO:0000256" key="1">
    <source>
        <dbReference type="SAM" id="MobiDB-lite"/>
    </source>
</evidence>
<sequence length="61" mass="6383">MQTEAILSTCSITIILPIRCSRTSSSVSANLSSSPSIANPTTTIPTPTPRSTYAMPATCRP</sequence>
<proteinExistence type="predicted"/>
<gene>
    <name evidence="2" type="ORF">FIBSPDRAFT_602811</name>
</gene>
<protein>
    <submittedName>
        <fullName evidence="2">Uncharacterized protein</fullName>
    </submittedName>
</protein>
<feature type="region of interest" description="Disordered" evidence="1">
    <location>
        <begin position="29"/>
        <end position="61"/>
    </location>
</feature>
<organism evidence="2 3">
    <name type="scientific">Athelia psychrophila</name>
    <dbReference type="NCBI Taxonomy" id="1759441"/>
    <lineage>
        <taxon>Eukaryota</taxon>
        <taxon>Fungi</taxon>
        <taxon>Dikarya</taxon>
        <taxon>Basidiomycota</taxon>
        <taxon>Agaricomycotina</taxon>
        <taxon>Agaricomycetes</taxon>
        <taxon>Agaricomycetidae</taxon>
        <taxon>Atheliales</taxon>
        <taxon>Atheliaceae</taxon>
        <taxon>Athelia</taxon>
    </lineage>
</organism>
<evidence type="ECO:0000313" key="3">
    <source>
        <dbReference type="Proteomes" id="UP000076532"/>
    </source>
</evidence>
<accession>A0A166GQ27</accession>
<dbReference type="Proteomes" id="UP000076532">
    <property type="component" value="Unassembled WGS sequence"/>
</dbReference>
<feature type="compositionally biased region" description="Low complexity" evidence="1">
    <location>
        <begin position="29"/>
        <end position="52"/>
    </location>
</feature>